<evidence type="ECO:0000313" key="3">
    <source>
        <dbReference type="Proteomes" id="UP000663842"/>
    </source>
</evidence>
<evidence type="ECO:0000256" key="1">
    <source>
        <dbReference type="SAM" id="Phobius"/>
    </source>
</evidence>
<dbReference type="Proteomes" id="UP000663842">
    <property type="component" value="Unassembled WGS sequence"/>
</dbReference>
<evidence type="ECO:0000313" key="2">
    <source>
        <dbReference type="EMBL" id="CAF3900778.1"/>
    </source>
</evidence>
<feature type="transmembrane region" description="Helical" evidence="1">
    <location>
        <begin position="86"/>
        <end position="105"/>
    </location>
</feature>
<keyword evidence="1" id="KW-0812">Transmembrane</keyword>
<accession>A0A819HIC6</accession>
<dbReference type="AlphaFoldDB" id="A0A819HIC6"/>
<protein>
    <recommendedName>
        <fullName evidence="4">Vomeronasal type-1 receptor</fullName>
    </recommendedName>
</protein>
<keyword evidence="1" id="KW-1133">Transmembrane helix</keyword>
<proteinExistence type="predicted"/>
<name>A0A819HIC6_9BILA</name>
<evidence type="ECO:0008006" key="4">
    <source>
        <dbReference type="Google" id="ProtNLM"/>
    </source>
</evidence>
<dbReference type="EMBL" id="CAJOBF010001011">
    <property type="protein sequence ID" value="CAF3900778.1"/>
    <property type="molecule type" value="Genomic_DNA"/>
</dbReference>
<gene>
    <name evidence="2" type="ORF">UXM345_LOCUS10525</name>
</gene>
<keyword evidence="1" id="KW-0472">Membrane</keyword>
<comment type="caution">
    <text evidence="2">The sequence shown here is derived from an EMBL/GenBank/DDBJ whole genome shotgun (WGS) entry which is preliminary data.</text>
</comment>
<sequence>MQFFMLTAFTCICLVPIDQYLSICARIQWRQWSNIKTAHRLTILSIIDWLLHGILYLIHFDLVPFPGMGETSCANKQITKMAPNQLFYNFIFTSPYAAFTIWKHFLANTQDPVILAQAEFASVMTTLFCLLSFARPFYVYISSSERFRK</sequence>
<reference evidence="2" key="1">
    <citation type="submission" date="2021-02" db="EMBL/GenBank/DDBJ databases">
        <authorList>
            <person name="Nowell W R."/>
        </authorList>
    </citation>
    <scope>NUCLEOTIDE SEQUENCE</scope>
</reference>
<organism evidence="2 3">
    <name type="scientific">Rotaria magnacalcarata</name>
    <dbReference type="NCBI Taxonomy" id="392030"/>
    <lineage>
        <taxon>Eukaryota</taxon>
        <taxon>Metazoa</taxon>
        <taxon>Spiralia</taxon>
        <taxon>Gnathifera</taxon>
        <taxon>Rotifera</taxon>
        <taxon>Eurotatoria</taxon>
        <taxon>Bdelloidea</taxon>
        <taxon>Philodinida</taxon>
        <taxon>Philodinidae</taxon>
        <taxon>Rotaria</taxon>
    </lineage>
</organism>
<feature type="transmembrane region" description="Helical" evidence="1">
    <location>
        <begin position="120"/>
        <end position="141"/>
    </location>
</feature>